<name>C7J669_ORYSJ</name>
<organism evidence="2 3">
    <name type="scientific">Oryza sativa subsp. japonica</name>
    <name type="common">Rice</name>
    <dbReference type="NCBI Taxonomy" id="39947"/>
    <lineage>
        <taxon>Eukaryota</taxon>
        <taxon>Viridiplantae</taxon>
        <taxon>Streptophyta</taxon>
        <taxon>Embryophyta</taxon>
        <taxon>Tracheophyta</taxon>
        <taxon>Spermatophyta</taxon>
        <taxon>Magnoliopsida</taxon>
        <taxon>Liliopsida</taxon>
        <taxon>Poales</taxon>
        <taxon>Poaceae</taxon>
        <taxon>BOP clade</taxon>
        <taxon>Oryzoideae</taxon>
        <taxon>Oryzeae</taxon>
        <taxon>Oryzinae</taxon>
        <taxon>Oryza</taxon>
        <taxon>Oryza sativa</taxon>
    </lineage>
</organism>
<gene>
    <name evidence="2" type="ordered locus">Os08g0229701</name>
</gene>
<protein>
    <submittedName>
        <fullName evidence="2">Os08g0229701 protein</fullName>
    </submittedName>
</protein>
<feature type="compositionally biased region" description="Basic and acidic residues" evidence="1">
    <location>
        <begin position="121"/>
        <end position="138"/>
    </location>
</feature>
<proteinExistence type="predicted"/>
<feature type="compositionally biased region" description="Low complexity" evidence="1">
    <location>
        <begin position="1"/>
        <end position="13"/>
    </location>
</feature>
<feature type="compositionally biased region" description="Basic residues" evidence="1">
    <location>
        <begin position="93"/>
        <end position="109"/>
    </location>
</feature>
<dbReference type="AlphaFoldDB" id="C7J669"/>
<evidence type="ECO:0000313" key="2">
    <source>
        <dbReference type="EMBL" id="BAH94173.1"/>
    </source>
</evidence>
<evidence type="ECO:0000256" key="1">
    <source>
        <dbReference type="SAM" id="MobiDB-lite"/>
    </source>
</evidence>
<evidence type="ECO:0000313" key="3">
    <source>
        <dbReference type="Proteomes" id="UP000000763"/>
    </source>
</evidence>
<feature type="compositionally biased region" description="Low complexity" evidence="1">
    <location>
        <begin position="23"/>
        <end position="37"/>
    </location>
</feature>
<dbReference type="EMBL" id="AP008214">
    <property type="protein sequence ID" value="BAH94173.1"/>
    <property type="molecule type" value="Genomic_DNA"/>
</dbReference>
<reference evidence="2 3" key="1">
    <citation type="journal article" date="2005" name="Nature">
        <title>The map-based sequence of the rice genome.</title>
        <authorList>
            <consortium name="International rice genome sequencing project (IRGSP)"/>
            <person name="Matsumoto T."/>
            <person name="Wu J."/>
            <person name="Kanamori H."/>
            <person name="Katayose Y."/>
            <person name="Fujisawa M."/>
            <person name="Namiki N."/>
            <person name="Mizuno H."/>
            <person name="Yamamoto K."/>
            <person name="Antonio B.A."/>
            <person name="Baba T."/>
            <person name="Sakata K."/>
            <person name="Nagamura Y."/>
            <person name="Aoki H."/>
            <person name="Arikawa K."/>
            <person name="Arita K."/>
            <person name="Bito T."/>
            <person name="Chiden Y."/>
            <person name="Fujitsuka N."/>
            <person name="Fukunaka R."/>
            <person name="Hamada M."/>
            <person name="Harada C."/>
            <person name="Hayashi A."/>
            <person name="Hijishita S."/>
            <person name="Honda M."/>
            <person name="Hosokawa S."/>
            <person name="Ichikawa Y."/>
            <person name="Idonuma A."/>
            <person name="Iijima M."/>
            <person name="Ikeda M."/>
            <person name="Ikeno M."/>
            <person name="Ito K."/>
            <person name="Ito S."/>
            <person name="Ito T."/>
            <person name="Ito Y."/>
            <person name="Ito Y."/>
            <person name="Iwabuchi A."/>
            <person name="Kamiya K."/>
            <person name="Karasawa W."/>
            <person name="Kurita K."/>
            <person name="Katagiri S."/>
            <person name="Kikuta A."/>
            <person name="Kobayashi H."/>
            <person name="Kobayashi N."/>
            <person name="Machita K."/>
            <person name="Maehara T."/>
            <person name="Masukawa M."/>
            <person name="Mizubayashi T."/>
            <person name="Mukai Y."/>
            <person name="Nagasaki H."/>
            <person name="Nagata Y."/>
            <person name="Naito S."/>
            <person name="Nakashima M."/>
            <person name="Nakama Y."/>
            <person name="Nakamichi Y."/>
            <person name="Nakamura M."/>
            <person name="Meguro A."/>
            <person name="Negishi M."/>
            <person name="Ohta I."/>
            <person name="Ohta T."/>
            <person name="Okamoto M."/>
            <person name="Ono N."/>
            <person name="Saji S."/>
            <person name="Sakaguchi M."/>
            <person name="Sakai K."/>
            <person name="Shibata M."/>
            <person name="Shimokawa T."/>
            <person name="Song J."/>
            <person name="Takazaki Y."/>
            <person name="Terasawa K."/>
            <person name="Tsugane M."/>
            <person name="Tsuji K."/>
            <person name="Ueda S."/>
            <person name="Waki K."/>
            <person name="Yamagata H."/>
            <person name="Yamamoto M."/>
            <person name="Yamamoto S."/>
            <person name="Yamane H."/>
            <person name="Yoshiki S."/>
            <person name="Yoshihara R."/>
            <person name="Yukawa K."/>
            <person name="Zhong H."/>
            <person name="Yano M."/>
            <person name="Yuan Q."/>
            <person name="Ouyang S."/>
            <person name="Liu J."/>
            <person name="Jones K.M."/>
            <person name="Gansberger K."/>
            <person name="Moffat K."/>
            <person name="Hill J."/>
            <person name="Bera J."/>
            <person name="Fadrosh D."/>
            <person name="Jin S."/>
            <person name="Johri S."/>
            <person name="Kim M."/>
            <person name="Overton L."/>
            <person name="Reardon M."/>
            <person name="Tsitrin T."/>
            <person name="Vuong H."/>
            <person name="Weaver B."/>
            <person name="Ciecko A."/>
            <person name="Tallon L."/>
            <person name="Jackson J."/>
            <person name="Pai G."/>
            <person name="Aken S.V."/>
            <person name="Utterback T."/>
            <person name="Reidmuller S."/>
            <person name="Feldblyum T."/>
            <person name="Hsiao J."/>
            <person name="Zismann V."/>
            <person name="Iobst S."/>
            <person name="de Vazeille A.R."/>
            <person name="Buell C.R."/>
            <person name="Ying K."/>
            <person name="Li Y."/>
            <person name="Lu T."/>
            <person name="Huang Y."/>
            <person name="Zhao Q."/>
            <person name="Feng Q."/>
            <person name="Zhang L."/>
            <person name="Zhu J."/>
            <person name="Weng Q."/>
            <person name="Mu J."/>
            <person name="Lu Y."/>
            <person name="Fan D."/>
            <person name="Liu Y."/>
            <person name="Guan J."/>
            <person name="Zhang Y."/>
            <person name="Yu S."/>
            <person name="Liu X."/>
            <person name="Zhang Y."/>
            <person name="Hong G."/>
            <person name="Han B."/>
            <person name="Choisne N."/>
            <person name="Demange N."/>
            <person name="Orjeda G."/>
            <person name="Samain S."/>
            <person name="Cattolico L."/>
            <person name="Pelletier E."/>
            <person name="Couloux A."/>
            <person name="Segurens B."/>
            <person name="Wincker P."/>
            <person name="D'Hont A."/>
            <person name="Scarpelli C."/>
            <person name="Weissenbach J."/>
            <person name="Salanoubat M."/>
            <person name="Quetier F."/>
            <person name="Yu Y."/>
            <person name="Kim H.R."/>
            <person name="Rambo T."/>
            <person name="Currie J."/>
            <person name="Collura K."/>
            <person name="Luo M."/>
            <person name="Yang T."/>
            <person name="Ammiraju J.S.S."/>
            <person name="Engler F."/>
            <person name="Soderlund C."/>
            <person name="Wing R.A."/>
            <person name="Palmer L.E."/>
            <person name="de la Bastide M."/>
            <person name="Spiegel L."/>
            <person name="Nascimento L."/>
            <person name="Zutavern T."/>
            <person name="O'Shaughnessy A."/>
            <person name="Dike S."/>
            <person name="Dedhia N."/>
            <person name="Preston R."/>
            <person name="Balija V."/>
            <person name="McCombie W.R."/>
            <person name="Chow T."/>
            <person name="Chen H."/>
            <person name="Chung M."/>
            <person name="Chen C."/>
            <person name="Shaw J."/>
            <person name="Wu H."/>
            <person name="Hsiao K."/>
            <person name="Chao Y."/>
            <person name="Chu M."/>
            <person name="Cheng C."/>
            <person name="Hour A."/>
            <person name="Lee P."/>
            <person name="Lin S."/>
            <person name="Lin Y."/>
            <person name="Liou J."/>
            <person name="Liu S."/>
            <person name="Hsing Y."/>
            <person name="Raghuvanshi S."/>
            <person name="Mohanty A."/>
            <person name="Bharti A.K."/>
            <person name="Gaur A."/>
            <person name="Gupta V."/>
            <person name="Kumar D."/>
            <person name="Ravi V."/>
            <person name="Vij S."/>
            <person name="Kapur A."/>
            <person name="Khurana P."/>
            <person name="Khurana P."/>
            <person name="Khurana J.P."/>
            <person name="Tyagi A.K."/>
            <person name="Gaikwad K."/>
            <person name="Singh A."/>
            <person name="Dalal V."/>
            <person name="Srivastava S."/>
            <person name="Dixit A."/>
            <person name="Pal A.K."/>
            <person name="Ghazi I.A."/>
            <person name="Yadav M."/>
            <person name="Pandit A."/>
            <person name="Bhargava A."/>
            <person name="Sureshbabu K."/>
            <person name="Batra K."/>
            <person name="Sharma T.R."/>
            <person name="Mohapatra T."/>
            <person name="Singh N.K."/>
            <person name="Messing J."/>
            <person name="Nelson A.B."/>
            <person name="Fuks G."/>
            <person name="Kavchok S."/>
            <person name="Keizer G."/>
            <person name="Linton E."/>
            <person name="Llaca V."/>
            <person name="Song R."/>
            <person name="Tanyolac B."/>
            <person name="Young S."/>
            <person name="Ho-Il K."/>
            <person name="Hahn J.H."/>
            <person name="Sangsakoo G."/>
            <person name="Vanavichit A."/>
            <person name="de Mattos Luiz.A.T."/>
            <person name="Zimmer P.D."/>
            <person name="Malone G."/>
            <person name="Dellagostin O."/>
            <person name="de Oliveira A.C."/>
            <person name="Bevan M."/>
            <person name="Bancroft I."/>
            <person name="Minx P."/>
            <person name="Cordum H."/>
            <person name="Wilson R."/>
            <person name="Cheng Z."/>
            <person name="Jin W."/>
            <person name="Jiang J."/>
            <person name="Leong S.A."/>
            <person name="Iwama H."/>
            <person name="Gojobori T."/>
            <person name="Itoh T."/>
            <person name="Niimura Y."/>
            <person name="Fujii Y."/>
            <person name="Habara T."/>
            <person name="Sakai H."/>
            <person name="Sato Y."/>
            <person name="Wilson G."/>
            <person name="Kumar K."/>
            <person name="McCouch S."/>
            <person name="Juretic N."/>
            <person name="Hoen D."/>
            <person name="Wright S."/>
            <person name="Bruskiewich R."/>
            <person name="Bureau T."/>
            <person name="Miyao A."/>
            <person name="Hirochika H."/>
            <person name="Nishikawa T."/>
            <person name="Kadowaki K."/>
            <person name="Sugiura M."/>
            <person name="Burr B."/>
            <person name="Sasaki T."/>
        </authorList>
    </citation>
    <scope>NUCLEOTIDE SEQUENCE [LARGE SCALE GENOMIC DNA]</scope>
    <source>
        <strain evidence="3">cv. Nipponbare</strain>
    </source>
</reference>
<feature type="compositionally biased region" description="Low complexity" evidence="1">
    <location>
        <begin position="177"/>
        <end position="189"/>
    </location>
</feature>
<dbReference type="KEGG" id="dosa:Os08g0229701"/>
<feature type="compositionally biased region" description="Basic and acidic residues" evidence="1">
    <location>
        <begin position="44"/>
        <end position="55"/>
    </location>
</feature>
<dbReference type="Proteomes" id="UP000000763">
    <property type="component" value="Chromosome 8"/>
</dbReference>
<accession>C7J669</accession>
<reference evidence="3" key="2">
    <citation type="journal article" date="2008" name="Nucleic Acids Res.">
        <title>The rice annotation project database (RAP-DB): 2008 update.</title>
        <authorList>
            <consortium name="The rice annotation project (RAP)"/>
        </authorList>
    </citation>
    <scope>GENOME REANNOTATION</scope>
    <source>
        <strain evidence="3">cv. Nipponbare</strain>
    </source>
</reference>
<feature type="compositionally biased region" description="Basic and acidic residues" evidence="1">
    <location>
        <begin position="205"/>
        <end position="215"/>
    </location>
</feature>
<sequence>MTATTTGGIPAAGEDGCGEDRSAPAAARMCTATTATGDGDDGDLDRSGDDGDHEGSGGTAPSHPLLSPLPDRSEGRRLPPGRTGAGRTDPPGRRRGCARRPRRKRRRHALPSPPLPSPRSVRGEEAVAGEDGRGEDGSARPAVRMCTATTATGDGDNGDHNGSGDDGDHEGSGGAAPSHPLLSPLPYLSDGRRPPLGRTGAGRTDPPRRRLEEHGSAPAVARGARPRGLDLVTTDAVGPRAVVLGFL</sequence>
<feature type="region of interest" description="Disordered" evidence="1">
    <location>
        <begin position="1"/>
        <end position="228"/>
    </location>
</feature>